<evidence type="ECO:0008006" key="3">
    <source>
        <dbReference type="Google" id="ProtNLM"/>
    </source>
</evidence>
<organism evidence="1 2">
    <name type="scientific">Trachymyrmex cornetzi</name>
    <dbReference type="NCBI Taxonomy" id="471704"/>
    <lineage>
        <taxon>Eukaryota</taxon>
        <taxon>Metazoa</taxon>
        <taxon>Ecdysozoa</taxon>
        <taxon>Arthropoda</taxon>
        <taxon>Hexapoda</taxon>
        <taxon>Insecta</taxon>
        <taxon>Pterygota</taxon>
        <taxon>Neoptera</taxon>
        <taxon>Endopterygota</taxon>
        <taxon>Hymenoptera</taxon>
        <taxon>Apocrita</taxon>
        <taxon>Aculeata</taxon>
        <taxon>Formicoidea</taxon>
        <taxon>Formicidae</taxon>
        <taxon>Myrmicinae</taxon>
        <taxon>Trachymyrmex</taxon>
    </lineage>
</organism>
<evidence type="ECO:0000313" key="1">
    <source>
        <dbReference type="EMBL" id="KYN09175.1"/>
    </source>
</evidence>
<dbReference type="EMBL" id="KQ981142">
    <property type="protein sequence ID" value="KYN09175.1"/>
    <property type="molecule type" value="Genomic_DNA"/>
</dbReference>
<dbReference type="PANTHER" id="PTHR31511">
    <property type="entry name" value="PROTEIN CBG23764"/>
    <property type="match status" value="1"/>
</dbReference>
<keyword evidence="2" id="KW-1185">Reference proteome</keyword>
<dbReference type="AlphaFoldDB" id="A0A151IRA3"/>
<accession>A0A151IRA3</accession>
<name>A0A151IRA3_9HYME</name>
<proteinExistence type="predicted"/>
<dbReference type="STRING" id="471704.A0A151IRA3"/>
<dbReference type="Proteomes" id="UP000078492">
    <property type="component" value="Unassembled WGS sequence"/>
</dbReference>
<dbReference type="PANTHER" id="PTHR31511:SF12">
    <property type="entry name" value="RHO TERMINATION FACTOR N-TERMINAL DOMAIN-CONTAINING PROTEIN"/>
    <property type="match status" value="1"/>
</dbReference>
<gene>
    <name evidence="1" type="ORF">ALC57_18714</name>
</gene>
<protein>
    <recommendedName>
        <fullName evidence="3">C2H2-type domain-containing protein</fullName>
    </recommendedName>
</protein>
<evidence type="ECO:0000313" key="2">
    <source>
        <dbReference type="Proteomes" id="UP000078492"/>
    </source>
</evidence>
<reference evidence="1 2" key="1">
    <citation type="submission" date="2015-09" db="EMBL/GenBank/DDBJ databases">
        <title>Trachymyrmex cornetzi WGS genome.</title>
        <authorList>
            <person name="Nygaard S."/>
            <person name="Hu H."/>
            <person name="Boomsma J."/>
            <person name="Zhang G."/>
        </authorList>
    </citation>
    <scope>NUCLEOTIDE SEQUENCE [LARGE SCALE GENOMIC DNA]</scope>
    <source>
        <strain evidence="1">Tcor2-1</strain>
        <tissue evidence="1">Whole body</tissue>
    </source>
</reference>
<sequence>MRAGCHIEVPREIATKRAVISVRTTDNACFAWSVVAALYPAEEHVYRESSYPHYTAVQKFEQLNDISINVYGIENKQILPLRLTSDKKEKHINLLYLQDPRDDNVGHFAWIKNLSRLVSSQLSKKEHKKFFCDRCLHYFGSRERLQSHTINCEKINDCAIRLPSEDDRWLEFNNHRNKECNPIIVKNCIKLRFIDSFKFLSASLDKLASYLDKDKLKITRSKFFNLSMKDFDLLTRKGVFPYEYIDCIEKLEETELHRANHFTVR</sequence>